<keyword evidence="2" id="KW-0378">Hydrolase</keyword>
<gene>
    <name evidence="2" type="ORF">AFM11_05530</name>
</gene>
<keyword evidence="3" id="KW-1185">Reference proteome</keyword>
<dbReference type="GO" id="GO:0016787">
    <property type="term" value="F:hydrolase activity"/>
    <property type="evidence" value="ECO:0007669"/>
    <property type="project" value="UniProtKB-KW"/>
</dbReference>
<dbReference type="RefSeq" id="WP_067845014.1">
    <property type="nucleotide sequence ID" value="NZ_LGTW01000003.1"/>
</dbReference>
<dbReference type="Gene3D" id="3.40.50.1820">
    <property type="entry name" value="alpha/beta hydrolase"/>
    <property type="match status" value="1"/>
</dbReference>
<dbReference type="PANTHER" id="PTHR43798">
    <property type="entry name" value="MONOACYLGLYCEROL LIPASE"/>
    <property type="match status" value="1"/>
</dbReference>
<proteinExistence type="predicted"/>
<dbReference type="SUPFAM" id="SSF53474">
    <property type="entry name" value="alpha/beta-Hydrolases"/>
    <property type="match status" value="1"/>
</dbReference>
<dbReference type="InterPro" id="IPR000073">
    <property type="entry name" value="AB_hydrolase_1"/>
</dbReference>
<dbReference type="Pfam" id="PF12697">
    <property type="entry name" value="Abhydrolase_6"/>
    <property type="match status" value="1"/>
</dbReference>
<comment type="caution">
    <text evidence="2">The sequence shown here is derived from an EMBL/GenBank/DDBJ whole genome shotgun (WGS) entry which is preliminary data.</text>
</comment>
<organism evidence="2 3">
    <name type="scientific">Mycolicibacterium wolinskyi</name>
    <dbReference type="NCBI Taxonomy" id="59750"/>
    <lineage>
        <taxon>Bacteria</taxon>
        <taxon>Bacillati</taxon>
        <taxon>Actinomycetota</taxon>
        <taxon>Actinomycetes</taxon>
        <taxon>Mycobacteriales</taxon>
        <taxon>Mycobacteriaceae</taxon>
        <taxon>Mycolicibacterium</taxon>
    </lineage>
</organism>
<dbReference type="InterPro" id="IPR050266">
    <property type="entry name" value="AB_hydrolase_sf"/>
</dbReference>
<dbReference type="AlphaFoldDB" id="A0A132PRI3"/>
<accession>A0A132PRI3</accession>
<reference evidence="2 3" key="1">
    <citation type="submission" date="2015-07" db="EMBL/GenBank/DDBJ databases">
        <title>A draft genome sequence of Mycobacterium wolinskyi.</title>
        <authorList>
            <person name="de Man T.J."/>
            <person name="Perry K.A."/>
            <person name="Coulliette A.D."/>
            <person name="Jensen B."/>
            <person name="Toney N.C."/>
            <person name="Limbago B.M."/>
            <person name="Noble-Wang J."/>
        </authorList>
    </citation>
    <scope>NUCLEOTIDE SEQUENCE [LARGE SCALE GENOMIC DNA]</scope>
    <source>
        <strain evidence="2 3">CDC_01</strain>
    </source>
</reference>
<dbReference type="Proteomes" id="UP000070612">
    <property type="component" value="Unassembled WGS sequence"/>
</dbReference>
<feature type="domain" description="AB hydrolase-1" evidence="1">
    <location>
        <begin position="32"/>
        <end position="259"/>
    </location>
</feature>
<dbReference type="EMBL" id="LGTW01000003">
    <property type="protein sequence ID" value="KWX24905.1"/>
    <property type="molecule type" value="Genomic_DNA"/>
</dbReference>
<sequence length="274" mass="29061">MTFTRTDVQNLVFDHAGTALTADVRPGTGTPILLVPGVMADAATWRPVVDSIDLPNPVITVNRRGRYPSGPLGADYSVRVEVDDLRHIIDALGDVHLFGWSYGALIALETALTCERIVSLTAYEPVSRPFAPDVVQPLRQAIAAGDLDRAVTLVNTDVSGFSADYVAELRRSPAWAVLRPLAGPLAEELAAINTHRPALDRYRTLPMPVRLILGTRNEGQAPYGTAFAAFADALPQAPVVPLADQGHLAHVEAPAALAALISAAVTAAEGRPTS</sequence>
<evidence type="ECO:0000313" key="3">
    <source>
        <dbReference type="Proteomes" id="UP000070612"/>
    </source>
</evidence>
<dbReference type="InterPro" id="IPR029058">
    <property type="entry name" value="AB_hydrolase_fold"/>
</dbReference>
<name>A0A132PRI3_9MYCO</name>
<protein>
    <submittedName>
        <fullName evidence="2">Hydrolase</fullName>
    </submittedName>
</protein>
<evidence type="ECO:0000313" key="2">
    <source>
        <dbReference type="EMBL" id="KWX24905.1"/>
    </source>
</evidence>
<evidence type="ECO:0000259" key="1">
    <source>
        <dbReference type="Pfam" id="PF12697"/>
    </source>
</evidence>
<dbReference type="PATRIC" id="fig|59750.3.peg.4296"/>
<dbReference type="STRING" id="59750.AWC31_12905"/>